<gene>
    <name evidence="1" type="ORF">MEG1DRAFT_04299</name>
</gene>
<dbReference type="EMBL" id="JGVH01000107">
    <property type="protein sequence ID" value="KER01089.1"/>
    <property type="molecule type" value="Genomic_DNA"/>
</dbReference>
<protein>
    <submittedName>
        <fullName evidence="1">Uncharacterized protein</fullName>
    </submittedName>
</protein>
<dbReference type="RefSeq" id="WP_036841526.1">
    <property type="nucleotide sequence ID" value="NZ_CAWLUD010000107.1"/>
</dbReference>
<proteinExistence type="predicted"/>
<reference evidence="1 2" key="1">
    <citation type="submission" date="2014-03" db="EMBL/GenBank/DDBJ databases">
        <title>Draft Genome of Photorhabdus temperata Meg1.</title>
        <authorList>
            <person name="Hurst S.G.IV."/>
            <person name="Morris K."/>
            <person name="Thomas K."/>
            <person name="Tisa L.S."/>
        </authorList>
    </citation>
    <scope>NUCLEOTIDE SEQUENCE [LARGE SCALE GENOMIC DNA]</scope>
    <source>
        <strain evidence="1 2">Meg1</strain>
    </source>
</reference>
<dbReference type="AlphaFoldDB" id="A0A081RQY6"/>
<evidence type="ECO:0000313" key="1">
    <source>
        <dbReference type="EMBL" id="KER01089.1"/>
    </source>
</evidence>
<organism evidence="1 2">
    <name type="scientific">Photorhabdus temperata subsp. temperata Meg1</name>
    <dbReference type="NCBI Taxonomy" id="1393735"/>
    <lineage>
        <taxon>Bacteria</taxon>
        <taxon>Pseudomonadati</taxon>
        <taxon>Pseudomonadota</taxon>
        <taxon>Gammaproteobacteria</taxon>
        <taxon>Enterobacterales</taxon>
        <taxon>Morganellaceae</taxon>
        <taxon>Photorhabdus</taxon>
    </lineage>
</organism>
<dbReference type="PATRIC" id="fig|1393735.3.peg.4402"/>
<dbReference type="Proteomes" id="UP000028002">
    <property type="component" value="Unassembled WGS sequence"/>
</dbReference>
<comment type="caution">
    <text evidence="1">The sequence shown here is derived from an EMBL/GenBank/DDBJ whole genome shotgun (WGS) entry which is preliminary data.</text>
</comment>
<accession>A0A081RQY6</accession>
<sequence>MSDNKRHVHADSMLEYAIDASKTDEPWLLWECENKKGEGFSTLMYHPSWFEGVIYRRKPEMITVGTVSFPKPVDHKLDYGVDYFYPNLHSRDGDGYGQSFWAGDELDCLLLKIGFIHLTAEAAEQHRYALIKINNGEF</sequence>
<evidence type="ECO:0000313" key="2">
    <source>
        <dbReference type="Proteomes" id="UP000028002"/>
    </source>
</evidence>
<name>A0A081RQY6_PHOTE</name>